<evidence type="ECO:0000313" key="5">
    <source>
        <dbReference type="Proteomes" id="UP001198182"/>
    </source>
</evidence>
<keyword evidence="1" id="KW-1133">Transmembrane helix</keyword>
<dbReference type="Pfam" id="PF01841">
    <property type="entry name" value="Transglut_core"/>
    <property type="match status" value="1"/>
</dbReference>
<evidence type="ECO:0000256" key="1">
    <source>
        <dbReference type="SAM" id="Phobius"/>
    </source>
</evidence>
<protein>
    <submittedName>
        <fullName evidence="4">DUF5011 domain-containing protein</fullName>
    </submittedName>
</protein>
<dbReference type="InterPro" id="IPR002931">
    <property type="entry name" value="Transglutaminase-like"/>
</dbReference>
<dbReference type="InterPro" id="IPR038765">
    <property type="entry name" value="Papain-like_cys_pep_sf"/>
</dbReference>
<evidence type="ECO:0000313" key="4">
    <source>
        <dbReference type="EMBL" id="MCC2229618.1"/>
    </source>
</evidence>
<dbReference type="Gene3D" id="2.60.40.10">
    <property type="entry name" value="Immunoglobulins"/>
    <property type="match status" value="1"/>
</dbReference>
<dbReference type="InterPro" id="IPR032179">
    <property type="entry name" value="Cry22Aa_Ig-like"/>
</dbReference>
<keyword evidence="1" id="KW-0812">Transmembrane</keyword>
<evidence type="ECO:0000259" key="2">
    <source>
        <dbReference type="Pfam" id="PF01841"/>
    </source>
</evidence>
<dbReference type="SUPFAM" id="SSF54001">
    <property type="entry name" value="Cysteine proteinases"/>
    <property type="match status" value="1"/>
</dbReference>
<sequence length="426" mass="47253">MKKKTLKKWKGIVGIGFGLAVAAGLGVLYWKIPDNRPWQYVILEAGAPLPQPEDFLIKQAKAETSFVSDISSIDTKVPGDYTVELASGRFQYSSVLQIRDTVSPLGGVKELTLSVGETCVPTDFLEWAWDATDLTLTYAYGGPDFNQAGDQPVTLVLTDVGGQETRLNTVLHLIADTTPPVITGVQDQTVYVGDTISYKHGVTVTDDKDTDVELVVDNSGVDLETPGTYTVVYLATDAAGNQTTATAEIRVLPKDTDMASYEKKIELADEALAECWDSTDSEVEQLRSIYNYVRENMSYTGDSDKNDETGEAIRGFTEGVGDCFTYFAMLKVMMEEAGFETLDVQRVGGSTHHFWSLVQVEGEWYHIDACPRSHYSEWLCFLRSDSEVEAFSKMWKKYYNFDHEDLPATPEHGLGTDPAGWEYDDD</sequence>
<feature type="domain" description="Transglutaminase-like" evidence="2">
    <location>
        <begin position="278"/>
        <end position="369"/>
    </location>
</feature>
<name>A0AAE3E7M1_9FIRM</name>
<dbReference type="Proteomes" id="UP001198182">
    <property type="component" value="Unassembled WGS sequence"/>
</dbReference>
<gene>
    <name evidence="4" type="ORF">LKD81_01200</name>
</gene>
<organism evidence="4 5">
    <name type="scientific">Hominifimenecus microfluidus</name>
    <dbReference type="NCBI Taxonomy" id="2885348"/>
    <lineage>
        <taxon>Bacteria</taxon>
        <taxon>Bacillati</taxon>
        <taxon>Bacillota</taxon>
        <taxon>Clostridia</taxon>
        <taxon>Lachnospirales</taxon>
        <taxon>Lachnospiraceae</taxon>
        <taxon>Hominifimenecus</taxon>
    </lineage>
</organism>
<dbReference type="RefSeq" id="WP_308452405.1">
    <property type="nucleotide sequence ID" value="NZ_JAJEQR010000003.1"/>
</dbReference>
<keyword evidence="1" id="KW-0472">Membrane</keyword>
<dbReference type="AlphaFoldDB" id="A0AAE3E7M1"/>
<reference evidence="4" key="1">
    <citation type="submission" date="2021-10" db="EMBL/GenBank/DDBJ databases">
        <title>Anaerobic single-cell dispensing facilitates the cultivation of human gut bacteria.</title>
        <authorList>
            <person name="Afrizal A."/>
        </authorList>
    </citation>
    <scope>NUCLEOTIDE SEQUENCE</scope>
    <source>
        <strain evidence="4">CLA-AA-H215</strain>
    </source>
</reference>
<dbReference type="Pfam" id="PF16403">
    <property type="entry name" value="Bact_surface_Ig-like"/>
    <property type="match status" value="1"/>
</dbReference>
<dbReference type="EMBL" id="JAJEQR010000003">
    <property type="protein sequence ID" value="MCC2229618.1"/>
    <property type="molecule type" value="Genomic_DNA"/>
</dbReference>
<accession>A0AAE3E7M1</accession>
<dbReference type="InterPro" id="IPR013783">
    <property type="entry name" value="Ig-like_fold"/>
</dbReference>
<evidence type="ECO:0000259" key="3">
    <source>
        <dbReference type="Pfam" id="PF16403"/>
    </source>
</evidence>
<proteinExistence type="predicted"/>
<feature type="transmembrane region" description="Helical" evidence="1">
    <location>
        <begin position="12"/>
        <end position="30"/>
    </location>
</feature>
<feature type="domain" description="Pesticidal crystal protein Cry22Aa Ig-like" evidence="3">
    <location>
        <begin position="182"/>
        <end position="251"/>
    </location>
</feature>
<comment type="caution">
    <text evidence="4">The sequence shown here is derived from an EMBL/GenBank/DDBJ whole genome shotgun (WGS) entry which is preliminary data.</text>
</comment>
<keyword evidence="5" id="KW-1185">Reference proteome</keyword>